<feature type="transmembrane region" description="Helical" evidence="1">
    <location>
        <begin position="75"/>
        <end position="96"/>
    </location>
</feature>
<protein>
    <submittedName>
        <fullName evidence="3">Uncharacterized protein</fullName>
    </submittedName>
</protein>
<proteinExistence type="predicted"/>
<dbReference type="PANTHER" id="PTHR35283">
    <property type="entry name" value="T12C22.21 PROTEIN"/>
    <property type="match status" value="1"/>
</dbReference>
<keyword evidence="2" id="KW-0732">Signal</keyword>
<evidence type="ECO:0000256" key="2">
    <source>
        <dbReference type="SAM" id="SignalP"/>
    </source>
</evidence>
<feature type="transmembrane region" description="Helical" evidence="1">
    <location>
        <begin position="102"/>
        <end position="121"/>
    </location>
</feature>
<dbReference type="Proteomes" id="UP000594263">
    <property type="component" value="Unplaced"/>
</dbReference>
<organism evidence="3 4">
    <name type="scientific">Kalanchoe fedtschenkoi</name>
    <name type="common">Lavender scallops</name>
    <name type="synonym">South American air plant</name>
    <dbReference type="NCBI Taxonomy" id="63787"/>
    <lineage>
        <taxon>Eukaryota</taxon>
        <taxon>Viridiplantae</taxon>
        <taxon>Streptophyta</taxon>
        <taxon>Embryophyta</taxon>
        <taxon>Tracheophyta</taxon>
        <taxon>Spermatophyta</taxon>
        <taxon>Magnoliopsida</taxon>
        <taxon>eudicotyledons</taxon>
        <taxon>Gunneridae</taxon>
        <taxon>Pentapetalae</taxon>
        <taxon>Saxifragales</taxon>
        <taxon>Crassulaceae</taxon>
        <taxon>Kalanchoe</taxon>
    </lineage>
</organism>
<evidence type="ECO:0000313" key="4">
    <source>
        <dbReference type="Proteomes" id="UP000594263"/>
    </source>
</evidence>
<dbReference type="Gramene" id="Kaladp0042s0354.1.v1.1">
    <property type="protein sequence ID" value="Kaladp0042s0354.1.v1.1"/>
    <property type="gene ID" value="Kaladp0042s0354.v1.1"/>
</dbReference>
<dbReference type="PANTHER" id="PTHR35283:SF3">
    <property type="entry name" value="T12C22.21 PROTEIN"/>
    <property type="match status" value="1"/>
</dbReference>
<reference evidence="3" key="1">
    <citation type="submission" date="2021-01" db="UniProtKB">
        <authorList>
            <consortium name="EnsemblPlants"/>
        </authorList>
    </citation>
    <scope>IDENTIFICATION</scope>
</reference>
<dbReference type="EnsemblPlants" id="Kaladp0042s0354.1.v1.1">
    <property type="protein sequence ID" value="Kaladp0042s0354.1.v1.1"/>
    <property type="gene ID" value="Kaladp0042s0354.v1.1"/>
</dbReference>
<evidence type="ECO:0000313" key="3">
    <source>
        <dbReference type="EnsemblPlants" id="Kaladp0042s0354.1.v1.1"/>
    </source>
</evidence>
<keyword evidence="1" id="KW-1133">Transmembrane helix</keyword>
<keyword evidence="1" id="KW-0812">Transmembrane</keyword>
<feature type="transmembrane region" description="Helical" evidence="1">
    <location>
        <begin position="180"/>
        <end position="199"/>
    </location>
</feature>
<evidence type="ECO:0000256" key="1">
    <source>
        <dbReference type="SAM" id="Phobius"/>
    </source>
</evidence>
<feature type="signal peptide" evidence="2">
    <location>
        <begin position="1"/>
        <end position="19"/>
    </location>
</feature>
<feature type="chain" id="PRO_5029691483" evidence="2">
    <location>
        <begin position="20"/>
        <end position="245"/>
    </location>
</feature>
<keyword evidence="1" id="KW-0472">Membrane</keyword>
<keyword evidence="4" id="KW-1185">Reference proteome</keyword>
<feature type="transmembrane region" description="Helical" evidence="1">
    <location>
        <begin position="141"/>
        <end position="160"/>
    </location>
</feature>
<accession>A0A7N0TRL3</accession>
<sequence>MAVLIRALYFFSLEPPSTAKYSADDAELQPAIEDSIESTQQKMLLPFMSGFLGSYERQMMNWGSIKQLGQKRVRLICFFYATAMLFGPSAVSYLVYGEGDGVSSGTLVWPLANMVVFGVLLSENYSDEKVGSSRNLQREFLVTFACLGLVICGLLIWIAVGELSRNESGSKAVVVVAKSWALGIPLGIAIRAIFAAWEVPVSYSFGWRALLYSIFPNDKSKKNDVYCRNNPFELFELLTSLVRRW</sequence>
<name>A0A7N0TRL3_KALFE</name>
<dbReference type="AlphaFoldDB" id="A0A7N0TRL3"/>